<name>A0A0B7BDN1_9EUPU</name>
<dbReference type="AlphaFoldDB" id="A0A0B7BDN1"/>
<gene>
    <name evidence="1" type="primary">ORF175963</name>
</gene>
<proteinExistence type="predicted"/>
<reference evidence="1" key="1">
    <citation type="submission" date="2014-12" db="EMBL/GenBank/DDBJ databases">
        <title>Insight into the proteome of Arion vulgaris.</title>
        <authorList>
            <person name="Aradska J."/>
            <person name="Bulat T."/>
            <person name="Smidak R."/>
            <person name="Sarate P."/>
            <person name="Gangsoo J."/>
            <person name="Sialana F."/>
            <person name="Bilban M."/>
            <person name="Lubec G."/>
        </authorList>
    </citation>
    <scope>NUCLEOTIDE SEQUENCE</scope>
    <source>
        <tissue evidence="1">Skin</tissue>
    </source>
</reference>
<organism evidence="1">
    <name type="scientific">Arion vulgaris</name>
    <dbReference type="NCBI Taxonomy" id="1028688"/>
    <lineage>
        <taxon>Eukaryota</taxon>
        <taxon>Metazoa</taxon>
        <taxon>Spiralia</taxon>
        <taxon>Lophotrochozoa</taxon>
        <taxon>Mollusca</taxon>
        <taxon>Gastropoda</taxon>
        <taxon>Heterobranchia</taxon>
        <taxon>Euthyneura</taxon>
        <taxon>Panpulmonata</taxon>
        <taxon>Eupulmonata</taxon>
        <taxon>Stylommatophora</taxon>
        <taxon>Helicina</taxon>
        <taxon>Arionoidea</taxon>
        <taxon>Arionidae</taxon>
        <taxon>Arion</taxon>
    </lineage>
</organism>
<sequence>YLLLPPRSASRDDPLRITPQASTLTPCQCSYLSLSFLFKLQIAKMDETPMFYCHPLIVKAG</sequence>
<protein>
    <submittedName>
        <fullName evidence="1">Uncharacterized protein</fullName>
    </submittedName>
</protein>
<accession>A0A0B7BDN1</accession>
<dbReference type="EMBL" id="HACG01043425">
    <property type="protein sequence ID" value="CEK90290.1"/>
    <property type="molecule type" value="Transcribed_RNA"/>
</dbReference>
<evidence type="ECO:0000313" key="1">
    <source>
        <dbReference type="EMBL" id="CEK90290.1"/>
    </source>
</evidence>
<feature type="non-terminal residue" evidence="1">
    <location>
        <position position="1"/>
    </location>
</feature>